<name>A0A7S4DKB7_9EUKA</name>
<sequence>MHAPKSSRHVRDLADSRLVREFVCGKMQKNNDNDNVGNDIMTIRSLMRWQSPLPRHLRSARSIAFLLVFIDDLILLRCFLLGRLFGFSSEPGCKDCCSSSKDKQQGD</sequence>
<proteinExistence type="predicted"/>
<dbReference type="EMBL" id="HBIV01010010">
    <property type="protein sequence ID" value="CAE0655489.1"/>
    <property type="molecule type" value="Transcribed_RNA"/>
</dbReference>
<dbReference type="AlphaFoldDB" id="A0A7S4DKB7"/>
<evidence type="ECO:0000313" key="1">
    <source>
        <dbReference type="EMBL" id="CAE0655489.1"/>
    </source>
</evidence>
<organism evidence="1">
    <name type="scientific">Lotharella globosa</name>
    <dbReference type="NCBI Taxonomy" id="91324"/>
    <lineage>
        <taxon>Eukaryota</taxon>
        <taxon>Sar</taxon>
        <taxon>Rhizaria</taxon>
        <taxon>Cercozoa</taxon>
        <taxon>Chlorarachniophyceae</taxon>
        <taxon>Lotharella</taxon>
    </lineage>
</organism>
<protein>
    <submittedName>
        <fullName evidence="1">Uncharacterized protein</fullName>
    </submittedName>
</protein>
<gene>
    <name evidence="1" type="ORF">LGLO00237_LOCUS7547</name>
</gene>
<reference evidence="1" key="1">
    <citation type="submission" date="2021-01" db="EMBL/GenBank/DDBJ databases">
        <authorList>
            <person name="Corre E."/>
            <person name="Pelletier E."/>
            <person name="Niang G."/>
            <person name="Scheremetjew M."/>
            <person name="Finn R."/>
            <person name="Kale V."/>
            <person name="Holt S."/>
            <person name="Cochrane G."/>
            <person name="Meng A."/>
            <person name="Brown T."/>
            <person name="Cohen L."/>
        </authorList>
    </citation>
    <scope>NUCLEOTIDE SEQUENCE</scope>
    <source>
        <strain evidence="1">CCCM811</strain>
    </source>
</reference>
<accession>A0A7S4DKB7</accession>